<comment type="caution">
    <text evidence="1">The sequence shown here is derived from an EMBL/GenBank/DDBJ whole genome shotgun (WGS) entry which is preliminary data.</text>
</comment>
<reference evidence="1 2" key="1">
    <citation type="submission" date="2024-02" db="EMBL/GenBank/DDBJ databases">
        <authorList>
            <person name="Chen Y."/>
            <person name="Shah S."/>
            <person name="Dougan E. K."/>
            <person name="Thang M."/>
            <person name="Chan C."/>
        </authorList>
    </citation>
    <scope>NUCLEOTIDE SEQUENCE [LARGE SCALE GENOMIC DNA]</scope>
</reference>
<protein>
    <submittedName>
        <fullName evidence="1">Uncharacterized protein</fullName>
    </submittedName>
</protein>
<organism evidence="1 2">
    <name type="scientific">Durusdinium trenchii</name>
    <dbReference type="NCBI Taxonomy" id="1381693"/>
    <lineage>
        <taxon>Eukaryota</taxon>
        <taxon>Sar</taxon>
        <taxon>Alveolata</taxon>
        <taxon>Dinophyceae</taxon>
        <taxon>Suessiales</taxon>
        <taxon>Symbiodiniaceae</taxon>
        <taxon>Durusdinium</taxon>
    </lineage>
</organism>
<evidence type="ECO:0000313" key="2">
    <source>
        <dbReference type="Proteomes" id="UP001642464"/>
    </source>
</evidence>
<keyword evidence="2" id="KW-1185">Reference proteome</keyword>
<evidence type="ECO:0000313" key="1">
    <source>
        <dbReference type="EMBL" id="CAK9017285.1"/>
    </source>
</evidence>
<accession>A0ABP0JSN6</accession>
<dbReference type="EMBL" id="CAXAMM010008429">
    <property type="protein sequence ID" value="CAK9017285.1"/>
    <property type="molecule type" value="Genomic_DNA"/>
</dbReference>
<sequence length="121" mass="13728">PKPTILYSNYRFVLELYLPLPKNMDWPAAMANKCLGFCLAFEDWWCQYEATVLVIQSLTKYVDPQGVQRVSGGSDLKASQYYPKLFGHAVAQAYERHASTIKKEVKQRAPPGFNRAPIGKT</sequence>
<proteinExistence type="predicted"/>
<gene>
    <name evidence="1" type="ORF">SCF082_LOCUS13568</name>
</gene>
<feature type="non-terminal residue" evidence="1">
    <location>
        <position position="1"/>
    </location>
</feature>
<dbReference type="Proteomes" id="UP001642464">
    <property type="component" value="Unassembled WGS sequence"/>
</dbReference>
<name>A0ABP0JSN6_9DINO</name>